<feature type="transmembrane region" description="Helical" evidence="1">
    <location>
        <begin position="20"/>
        <end position="39"/>
    </location>
</feature>
<evidence type="ECO:0000256" key="1">
    <source>
        <dbReference type="SAM" id="Phobius"/>
    </source>
</evidence>
<reference evidence="2" key="1">
    <citation type="submission" date="2022-07" db="EMBL/GenBank/DDBJ databases">
        <title>Phylogenomic reconstructions and comparative analyses of Kickxellomycotina fungi.</title>
        <authorList>
            <person name="Reynolds N.K."/>
            <person name="Stajich J.E."/>
            <person name="Barry K."/>
            <person name="Grigoriev I.V."/>
            <person name="Crous P."/>
            <person name="Smith M.E."/>
        </authorList>
    </citation>
    <scope>NUCLEOTIDE SEQUENCE</scope>
    <source>
        <strain evidence="2">NBRC 105413</strain>
    </source>
</reference>
<dbReference type="AlphaFoldDB" id="A0A9W7XNS2"/>
<dbReference type="PANTHER" id="PTHR37852">
    <property type="entry name" value="YALI0B21208P"/>
    <property type="match status" value="1"/>
</dbReference>
<dbReference type="PANTHER" id="PTHR37852:SF1">
    <property type="entry name" value="HIG1 DOMAIN-CONTAINING PROTEIN"/>
    <property type="match status" value="1"/>
</dbReference>
<gene>
    <name evidence="2" type="ORF">LPJ64_000041</name>
</gene>
<evidence type="ECO:0000313" key="2">
    <source>
        <dbReference type="EMBL" id="KAJ1648722.1"/>
    </source>
</evidence>
<dbReference type="Proteomes" id="UP001145021">
    <property type="component" value="Unassembled WGS sequence"/>
</dbReference>
<comment type="caution">
    <text evidence="2">The sequence shown here is derived from an EMBL/GenBank/DDBJ whole genome shotgun (WGS) entry which is preliminary data.</text>
</comment>
<keyword evidence="1" id="KW-0812">Transmembrane</keyword>
<accession>A0A9W7XNS2</accession>
<protein>
    <submittedName>
        <fullName evidence="2">Uncharacterized protein</fullName>
    </submittedName>
</protein>
<keyword evidence="1" id="KW-0472">Membrane</keyword>
<proteinExistence type="predicted"/>
<keyword evidence="1" id="KW-1133">Transmembrane helix</keyword>
<name>A0A9W7XNS2_9FUNG</name>
<sequence length="182" mass="19799">MTEAPRLSQYERLRLDTDDCIALMTLLSTGIGALCGGYLGGQLSGRQYLAERAHRLPNTVQGWYFYQKWKNYRVLLGAMKGAARYGGKVGGCVLAYATIEAAVDRIVGETQALSSVVAGLGSAVGISVIARLPRSSVRRACLAGLAVGLFTGAAQDIVHYRQNRPPAYMVWAKQRTRQLDFI</sequence>
<organism evidence="2 3">
    <name type="scientific">Coemansia asiatica</name>
    <dbReference type="NCBI Taxonomy" id="1052880"/>
    <lineage>
        <taxon>Eukaryota</taxon>
        <taxon>Fungi</taxon>
        <taxon>Fungi incertae sedis</taxon>
        <taxon>Zoopagomycota</taxon>
        <taxon>Kickxellomycotina</taxon>
        <taxon>Kickxellomycetes</taxon>
        <taxon>Kickxellales</taxon>
        <taxon>Kickxellaceae</taxon>
        <taxon>Coemansia</taxon>
    </lineage>
</organism>
<evidence type="ECO:0000313" key="3">
    <source>
        <dbReference type="Proteomes" id="UP001145021"/>
    </source>
</evidence>
<keyword evidence="3" id="KW-1185">Reference proteome</keyword>
<dbReference type="EMBL" id="JANBOH010000001">
    <property type="protein sequence ID" value="KAJ1648722.1"/>
    <property type="molecule type" value="Genomic_DNA"/>
</dbReference>